<feature type="compositionally biased region" description="Basic and acidic residues" evidence="1">
    <location>
        <begin position="345"/>
        <end position="356"/>
    </location>
</feature>
<feature type="region of interest" description="Disordered" evidence="1">
    <location>
        <begin position="328"/>
        <end position="356"/>
    </location>
</feature>
<evidence type="ECO:0000313" key="3">
    <source>
        <dbReference type="EnsemblPlants" id="AUR62027667-RA:cds"/>
    </source>
</evidence>
<dbReference type="Gramene" id="AUR62027667-RA">
    <property type="protein sequence ID" value="AUR62027667-RA:cds"/>
    <property type="gene ID" value="AUR62027667"/>
</dbReference>
<dbReference type="OMA" id="YNNIISH"/>
<accession>A0A803MDX4</accession>
<feature type="domain" description="Reverse transcriptase Ty1/copia-type" evidence="2">
    <location>
        <begin position="384"/>
        <end position="464"/>
    </location>
</feature>
<dbReference type="Proteomes" id="UP000596660">
    <property type="component" value="Unplaced"/>
</dbReference>
<reference evidence="3" key="2">
    <citation type="submission" date="2021-03" db="UniProtKB">
        <authorList>
            <consortium name="EnsemblPlants"/>
        </authorList>
    </citation>
    <scope>IDENTIFICATION</scope>
</reference>
<organism evidence="3 4">
    <name type="scientific">Chenopodium quinoa</name>
    <name type="common">Quinoa</name>
    <dbReference type="NCBI Taxonomy" id="63459"/>
    <lineage>
        <taxon>Eukaryota</taxon>
        <taxon>Viridiplantae</taxon>
        <taxon>Streptophyta</taxon>
        <taxon>Embryophyta</taxon>
        <taxon>Tracheophyta</taxon>
        <taxon>Spermatophyta</taxon>
        <taxon>Magnoliopsida</taxon>
        <taxon>eudicotyledons</taxon>
        <taxon>Gunneridae</taxon>
        <taxon>Pentapetalae</taxon>
        <taxon>Caryophyllales</taxon>
        <taxon>Chenopodiaceae</taxon>
        <taxon>Chenopodioideae</taxon>
        <taxon>Atripliceae</taxon>
        <taxon>Chenopodium</taxon>
    </lineage>
</organism>
<dbReference type="AlphaFoldDB" id="A0A803MDX4"/>
<protein>
    <recommendedName>
        <fullName evidence="2">Reverse transcriptase Ty1/copia-type domain-containing protein</fullName>
    </recommendedName>
</protein>
<sequence length="465" mass="53104">MTTNLAESLIYLETSKELWDEVKERYGQTNAPLLYQLKKELSDLKQENQAVGNFYCKLKNLWDHISSIEGIPECTCGAMSKCTCNMMKKLADAESLNKLIQFLMALNEGFENIRGSILAMEPLPPVNRAFHLVQQQEKQKEITGNMTTNTEVSAMNVKRQPTNNWQRRESKEAKMKKKCDHCLMKGHTKEECFELLGYPDWFKNPPKVKSKKVAANVNKPNAEPASETPLDKNFEHGEFSGTKLDPSLISTVVHEVMKAMSEKQHLANLQVFLPDINSEDQERNDEGGGDNSLIEESLETLEFFDASEFVHMDSETSEQIFHNDESAAVEQEVATQSMPIQEENAEPKETRRSERERTVSKKLKDYIYKIPGMTGQSDESTAFTVHTLGYIQSKKDYSLFTKEENGKQAIILAYVDDLLITCDNLEEIERVKKNLDKEFTIKDLGELRFFVGIEIDRNENGIILN</sequence>
<evidence type="ECO:0000256" key="1">
    <source>
        <dbReference type="SAM" id="MobiDB-lite"/>
    </source>
</evidence>
<dbReference type="Pfam" id="PF07727">
    <property type="entry name" value="RVT_2"/>
    <property type="match status" value="1"/>
</dbReference>
<dbReference type="PANTHER" id="PTHR34222">
    <property type="entry name" value="GAG_PRE-INTEGRS DOMAIN-CONTAINING PROTEIN"/>
    <property type="match status" value="1"/>
</dbReference>
<keyword evidence="4" id="KW-1185">Reference proteome</keyword>
<evidence type="ECO:0000259" key="2">
    <source>
        <dbReference type="Pfam" id="PF07727"/>
    </source>
</evidence>
<dbReference type="PANTHER" id="PTHR34222:SF99">
    <property type="entry name" value="PROTEIN, PUTATIVE-RELATED"/>
    <property type="match status" value="1"/>
</dbReference>
<proteinExistence type="predicted"/>
<reference evidence="3" key="1">
    <citation type="journal article" date="2017" name="Nature">
        <title>The genome of Chenopodium quinoa.</title>
        <authorList>
            <person name="Jarvis D.E."/>
            <person name="Ho Y.S."/>
            <person name="Lightfoot D.J."/>
            <person name="Schmoeckel S.M."/>
            <person name="Li B."/>
            <person name="Borm T.J.A."/>
            <person name="Ohyanagi H."/>
            <person name="Mineta K."/>
            <person name="Michell C.T."/>
            <person name="Saber N."/>
            <person name="Kharbatia N.M."/>
            <person name="Rupper R.R."/>
            <person name="Sharp A.R."/>
            <person name="Dally N."/>
            <person name="Boughton B.A."/>
            <person name="Woo Y.H."/>
            <person name="Gao G."/>
            <person name="Schijlen E.G.W.M."/>
            <person name="Guo X."/>
            <person name="Momin A.A."/>
            <person name="Negrao S."/>
            <person name="Al-Babili S."/>
            <person name="Gehring C."/>
            <person name="Roessner U."/>
            <person name="Jung C."/>
            <person name="Murphy K."/>
            <person name="Arold S.T."/>
            <person name="Gojobori T."/>
            <person name="van der Linden C.G."/>
            <person name="van Loo E.N."/>
            <person name="Jellen E.N."/>
            <person name="Maughan P.J."/>
            <person name="Tester M."/>
        </authorList>
    </citation>
    <scope>NUCLEOTIDE SEQUENCE [LARGE SCALE GENOMIC DNA]</scope>
    <source>
        <strain evidence="3">cv. PI 614886</strain>
    </source>
</reference>
<dbReference type="EnsemblPlants" id="AUR62027667-RA">
    <property type="protein sequence ID" value="AUR62027667-RA:cds"/>
    <property type="gene ID" value="AUR62027667"/>
</dbReference>
<evidence type="ECO:0000313" key="4">
    <source>
        <dbReference type="Proteomes" id="UP000596660"/>
    </source>
</evidence>
<name>A0A803MDX4_CHEQI</name>
<dbReference type="InterPro" id="IPR013103">
    <property type="entry name" value="RVT_2"/>
</dbReference>